<evidence type="ECO:0000313" key="4">
    <source>
        <dbReference type="Proteomes" id="UP000242188"/>
    </source>
</evidence>
<evidence type="ECO:0000256" key="2">
    <source>
        <dbReference type="SAM" id="SignalP"/>
    </source>
</evidence>
<dbReference type="AlphaFoldDB" id="A0A210QG76"/>
<organism evidence="3 4">
    <name type="scientific">Mizuhopecten yessoensis</name>
    <name type="common">Japanese scallop</name>
    <name type="synonym">Patinopecten yessoensis</name>
    <dbReference type="NCBI Taxonomy" id="6573"/>
    <lineage>
        <taxon>Eukaryota</taxon>
        <taxon>Metazoa</taxon>
        <taxon>Spiralia</taxon>
        <taxon>Lophotrochozoa</taxon>
        <taxon>Mollusca</taxon>
        <taxon>Bivalvia</taxon>
        <taxon>Autobranchia</taxon>
        <taxon>Pteriomorphia</taxon>
        <taxon>Pectinida</taxon>
        <taxon>Pectinoidea</taxon>
        <taxon>Pectinidae</taxon>
        <taxon>Mizuhopecten</taxon>
    </lineage>
</organism>
<dbReference type="EMBL" id="NEDP02003777">
    <property type="protein sequence ID" value="OWF47745.1"/>
    <property type="molecule type" value="Genomic_DNA"/>
</dbReference>
<comment type="caution">
    <text evidence="3">The sequence shown here is derived from an EMBL/GenBank/DDBJ whole genome shotgun (WGS) entry which is preliminary data.</text>
</comment>
<reference evidence="3 4" key="1">
    <citation type="journal article" date="2017" name="Nat. Ecol. Evol.">
        <title>Scallop genome provides insights into evolution of bilaterian karyotype and development.</title>
        <authorList>
            <person name="Wang S."/>
            <person name="Zhang J."/>
            <person name="Jiao W."/>
            <person name="Li J."/>
            <person name="Xun X."/>
            <person name="Sun Y."/>
            <person name="Guo X."/>
            <person name="Huan P."/>
            <person name="Dong B."/>
            <person name="Zhang L."/>
            <person name="Hu X."/>
            <person name="Sun X."/>
            <person name="Wang J."/>
            <person name="Zhao C."/>
            <person name="Wang Y."/>
            <person name="Wang D."/>
            <person name="Huang X."/>
            <person name="Wang R."/>
            <person name="Lv J."/>
            <person name="Li Y."/>
            <person name="Zhang Z."/>
            <person name="Liu B."/>
            <person name="Lu W."/>
            <person name="Hui Y."/>
            <person name="Liang J."/>
            <person name="Zhou Z."/>
            <person name="Hou R."/>
            <person name="Li X."/>
            <person name="Liu Y."/>
            <person name="Li H."/>
            <person name="Ning X."/>
            <person name="Lin Y."/>
            <person name="Zhao L."/>
            <person name="Xing Q."/>
            <person name="Dou J."/>
            <person name="Li Y."/>
            <person name="Mao J."/>
            <person name="Guo H."/>
            <person name="Dou H."/>
            <person name="Li T."/>
            <person name="Mu C."/>
            <person name="Jiang W."/>
            <person name="Fu Q."/>
            <person name="Fu X."/>
            <person name="Miao Y."/>
            <person name="Liu J."/>
            <person name="Yu Q."/>
            <person name="Li R."/>
            <person name="Liao H."/>
            <person name="Li X."/>
            <person name="Kong Y."/>
            <person name="Jiang Z."/>
            <person name="Chourrout D."/>
            <person name="Li R."/>
            <person name="Bao Z."/>
        </authorList>
    </citation>
    <scope>NUCLEOTIDE SEQUENCE [LARGE SCALE GENOMIC DNA]</scope>
    <source>
        <strain evidence="3 4">PY_sf001</strain>
    </source>
</reference>
<feature type="transmembrane region" description="Helical" evidence="1">
    <location>
        <begin position="331"/>
        <end position="353"/>
    </location>
</feature>
<evidence type="ECO:0000313" key="3">
    <source>
        <dbReference type="EMBL" id="OWF47745.1"/>
    </source>
</evidence>
<keyword evidence="4" id="KW-1185">Reference proteome</keyword>
<keyword evidence="2" id="KW-0732">Signal</keyword>
<gene>
    <name evidence="3" type="ORF">KP79_PYT17593</name>
</gene>
<protein>
    <submittedName>
        <fullName evidence="3">Uncharacterized protein</fullName>
    </submittedName>
</protein>
<dbReference type="Proteomes" id="UP000242188">
    <property type="component" value="Unassembled WGS sequence"/>
</dbReference>
<keyword evidence="1" id="KW-0472">Membrane</keyword>
<name>A0A210QG76_MIZYE</name>
<sequence length="354" mass="37462">MFHLVCLVVLATLSGNVFGCDVNALNQCIASAAPSDPNAGPCVSFKAMMQCIAMYSDTCSSEIQPYTTNLAPLKDMCGGGGGQDGGCDMQALSACTSSMQSLGAIVGGDTQPSSEELKQVCSGYAEFQSCIATLPPACAEVLKTNNMQTDQMGAMVDQYCGGDGCDLMGIQNCMQGVSMDLKFDGESALSSIVQVSSQCGALEGVLTCLESKFEGCKNNDLVKNMTGHMDQMKMMVNFVCKEKKEVIMELAGCASKPVALRKLSDCEAKHPMTSDTSMQSKAQLCSEVNTMSECLRMATSNVCTEKETTSLIDLMKDAMKMFLKGQDPCDVSGAGMLMSSVWTSLVLVVAAIFL</sequence>
<keyword evidence="1" id="KW-0812">Transmembrane</keyword>
<feature type="chain" id="PRO_5012351988" evidence="2">
    <location>
        <begin position="20"/>
        <end position="354"/>
    </location>
</feature>
<feature type="signal peptide" evidence="2">
    <location>
        <begin position="1"/>
        <end position="19"/>
    </location>
</feature>
<accession>A0A210QG76</accession>
<proteinExistence type="predicted"/>
<keyword evidence="1" id="KW-1133">Transmembrane helix</keyword>
<dbReference type="OrthoDB" id="10370179at2759"/>
<evidence type="ECO:0000256" key="1">
    <source>
        <dbReference type="SAM" id="Phobius"/>
    </source>
</evidence>